<evidence type="ECO:0000256" key="2">
    <source>
        <dbReference type="ARBA" id="ARBA00011182"/>
    </source>
</evidence>
<keyword evidence="4" id="KW-0479">Metal-binding</keyword>
<dbReference type="Proteomes" id="UP000694569">
    <property type="component" value="Unplaced"/>
</dbReference>
<dbReference type="GO" id="GO:0046872">
    <property type="term" value="F:metal ion binding"/>
    <property type="evidence" value="ECO:0007669"/>
    <property type="project" value="UniProtKB-KW"/>
</dbReference>
<dbReference type="OrthoDB" id="7464992at2759"/>
<evidence type="ECO:0000256" key="4">
    <source>
        <dbReference type="ARBA" id="ARBA00022723"/>
    </source>
</evidence>
<dbReference type="Gene3D" id="3.30.2010.10">
    <property type="entry name" value="Metalloproteases ('zincins'), catalytic domain"/>
    <property type="match status" value="1"/>
</dbReference>
<reference evidence="13" key="1">
    <citation type="submission" date="2025-08" db="UniProtKB">
        <authorList>
            <consortium name="Ensembl"/>
        </authorList>
    </citation>
    <scope>IDENTIFICATION</scope>
</reference>
<dbReference type="Ensembl" id="ENSLLET00000046795.1">
    <property type="protein sequence ID" value="ENSLLEP00000044999.1"/>
    <property type="gene ID" value="ENSLLEG00000028542.1"/>
</dbReference>
<evidence type="ECO:0000256" key="10">
    <source>
        <dbReference type="ARBA" id="ARBA00042978"/>
    </source>
</evidence>
<keyword evidence="11" id="KW-0472">Membrane</keyword>
<dbReference type="AlphaFoldDB" id="A0A8C5QYY6"/>
<dbReference type="PANTHER" id="PTHR22726">
    <property type="entry name" value="METALLOENDOPEPTIDASE OMA1"/>
    <property type="match status" value="1"/>
</dbReference>
<dbReference type="CDD" id="cd07331">
    <property type="entry name" value="M48C_Oma1_like"/>
    <property type="match status" value="1"/>
</dbReference>
<protein>
    <recommendedName>
        <fullName evidence="9">Metalloendopeptidase OMA1, mitochondrial</fullName>
    </recommendedName>
    <alternativeName>
        <fullName evidence="10">Overlapping with the m-AAA protease 1 homolog</fullName>
    </alternativeName>
</protein>
<accession>A0A8C5QYY6</accession>
<evidence type="ECO:0000256" key="8">
    <source>
        <dbReference type="ARBA" id="ARBA00038233"/>
    </source>
</evidence>
<dbReference type="InterPro" id="IPR001915">
    <property type="entry name" value="Peptidase_M48"/>
</dbReference>
<evidence type="ECO:0000259" key="12">
    <source>
        <dbReference type="Pfam" id="PF01435"/>
    </source>
</evidence>
<evidence type="ECO:0000256" key="5">
    <source>
        <dbReference type="ARBA" id="ARBA00022801"/>
    </source>
</evidence>
<comment type="cofactor">
    <cofactor evidence="1">
        <name>Zn(2+)</name>
        <dbReference type="ChEBI" id="CHEBI:29105"/>
    </cofactor>
</comment>
<keyword evidence="3" id="KW-0645">Protease</keyword>
<evidence type="ECO:0000256" key="11">
    <source>
        <dbReference type="SAM" id="Phobius"/>
    </source>
</evidence>
<keyword evidence="6" id="KW-0862">Zinc</keyword>
<evidence type="ECO:0000256" key="3">
    <source>
        <dbReference type="ARBA" id="ARBA00022670"/>
    </source>
</evidence>
<feature type="domain" description="Peptidase M48" evidence="12">
    <location>
        <begin position="258"/>
        <end position="443"/>
    </location>
</feature>
<gene>
    <name evidence="13" type="primary">OMA1</name>
</gene>
<evidence type="ECO:0000256" key="9">
    <source>
        <dbReference type="ARBA" id="ARBA00040360"/>
    </source>
</evidence>
<keyword evidence="11" id="KW-1133">Transmembrane helix</keyword>
<organism evidence="13 14">
    <name type="scientific">Leptobrachium leishanense</name>
    <name type="common">Leishan spiny toad</name>
    <dbReference type="NCBI Taxonomy" id="445787"/>
    <lineage>
        <taxon>Eukaryota</taxon>
        <taxon>Metazoa</taxon>
        <taxon>Chordata</taxon>
        <taxon>Craniata</taxon>
        <taxon>Vertebrata</taxon>
        <taxon>Euteleostomi</taxon>
        <taxon>Amphibia</taxon>
        <taxon>Batrachia</taxon>
        <taxon>Anura</taxon>
        <taxon>Pelobatoidea</taxon>
        <taxon>Megophryidae</taxon>
        <taxon>Leptobrachium</taxon>
    </lineage>
</organism>
<name>A0A8C5QYY6_9ANUR</name>
<dbReference type="GeneTree" id="ENSGT00390000007027"/>
<evidence type="ECO:0000313" key="14">
    <source>
        <dbReference type="Proteomes" id="UP000694569"/>
    </source>
</evidence>
<comment type="subunit">
    <text evidence="2">Homooligomer.</text>
</comment>
<keyword evidence="7" id="KW-0482">Metalloprotease</keyword>
<dbReference type="GO" id="GO:0006515">
    <property type="term" value="P:protein quality control for misfolded or incompletely synthesized proteins"/>
    <property type="evidence" value="ECO:0007669"/>
    <property type="project" value="TreeGrafter"/>
</dbReference>
<keyword evidence="5" id="KW-0378">Hydrolase</keyword>
<dbReference type="GO" id="GO:0034982">
    <property type="term" value="P:mitochondrial protein processing"/>
    <property type="evidence" value="ECO:0007669"/>
    <property type="project" value="TreeGrafter"/>
</dbReference>
<dbReference type="InterPro" id="IPR051156">
    <property type="entry name" value="Mito/Outer_Membr_Metalloprot"/>
</dbReference>
<dbReference type="PANTHER" id="PTHR22726:SF1">
    <property type="entry name" value="METALLOENDOPEPTIDASE OMA1, MITOCHONDRIAL"/>
    <property type="match status" value="1"/>
</dbReference>
<dbReference type="GO" id="GO:0004222">
    <property type="term" value="F:metalloendopeptidase activity"/>
    <property type="evidence" value="ECO:0007669"/>
    <property type="project" value="InterPro"/>
</dbReference>
<evidence type="ECO:0000256" key="7">
    <source>
        <dbReference type="ARBA" id="ARBA00023049"/>
    </source>
</evidence>
<proteinExistence type="inferred from homology"/>
<feature type="transmembrane region" description="Helical" evidence="11">
    <location>
        <begin position="185"/>
        <end position="204"/>
    </location>
</feature>
<evidence type="ECO:0000256" key="6">
    <source>
        <dbReference type="ARBA" id="ARBA00022833"/>
    </source>
</evidence>
<keyword evidence="11" id="KW-0812">Transmembrane</keyword>
<dbReference type="Pfam" id="PF01435">
    <property type="entry name" value="Peptidase_M48"/>
    <property type="match status" value="1"/>
</dbReference>
<evidence type="ECO:0000256" key="1">
    <source>
        <dbReference type="ARBA" id="ARBA00001947"/>
    </source>
</evidence>
<keyword evidence="14" id="KW-1185">Reference proteome</keyword>
<reference evidence="13" key="2">
    <citation type="submission" date="2025-09" db="UniProtKB">
        <authorList>
            <consortium name="Ensembl"/>
        </authorList>
    </citation>
    <scope>IDENTIFICATION</scope>
</reference>
<comment type="similarity">
    <text evidence="8">Belongs to the peptidase M48 family.</text>
</comment>
<sequence>MEAVLHVSRRRIWPLRKLVTVTCCRNTFQRSTLKPQTLAPWRKSGSKALYQPITCFRRDTNDLSGTLGSPVCNAWINEVGMRDGIHGRTVISFNNGQEWGNPHAFLLGVGDLHLKSPGHPHSLICRPFHTSARRNVLLPPYLWIFIKPAQKLLAIILGRSVRKWWKSLPSNKRQLFKENLKRNKWKLCASVTALGIVFVLFYFTNLDESPITGRSRLLLFRKEHYDFITTCAYESLMEEFKDIMLPKKDPLYQLTQKTVDHLIACNGDLPEVSKVEWVVHVVEKADINAFVLPNGQIFVFTGMLSAVEDAHQLAFILSHELAHVLLDHTAEMASVNHFLDFFLLITLTMIWALCPADSLAIVGQWIQSKLKEYIFDRPFSRTLEAEADRVGLQLAAKACVDVRASSVFWKQMELSETLGFQPRIPEWLSTHPSHENRAEYLDRHIPEALKLREMCNCPALPLPDPRLIFNLRVKELLQSSADGQQHSVKRDLLPIRVDDTVPLVPAIKAI</sequence>
<dbReference type="GO" id="GO:0005743">
    <property type="term" value="C:mitochondrial inner membrane"/>
    <property type="evidence" value="ECO:0007669"/>
    <property type="project" value="TreeGrafter"/>
</dbReference>
<evidence type="ECO:0000313" key="13">
    <source>
        <dbReference type="Ensembl" id="ENSLLEP00000044999.1"/>
    </source>
</evidence>